<organism evidence="1 2">
    <name type="scientific">Colwellia psychrerythraea (strain 34H / ATCC BAA-681)</name>
    <name type="common">Vibrio psychroerythus</name>
    <dbReference type="NCBI Taxonomy" id="167879"/>
    <lineage>
        <taxon>Bacteria</taxon>
        <taxon>Pseudomonadati</taxon>
        <taxon>Pseudomonadota</taxon>
        <taxon>Gammaproteobacteria</taxon>
        <taxon>Alteromonadales</taxon>
        <taxon>Colwelliaceae</taxon>
        <taxon>Colwellia</taxon>
    </lineage>
</organism>
<protein>
    <submittedName>
        <fullName evidence="1">Uncharacterized protein</fullName>
    </submittedName>
</protein>
<evidence type="ECO:0000313" key="1">
    <source>
        <dbReference type="EMBL" id="AAZ28825.1"/>
    </source>
</evidence>
<dbReference type="Proteomes" id="UP000000547">
    <property type="component" value="Chromosome"/>
</dbReference>
<proteinExistence type="predicted"/>
<dbReference type="HOGENOM" id="CLU_2104821_0_0_6"/>
<dbReference type="EMBL" id="CP000083">
    <property type="protein sequence ID" value="AAZ28825.1"/>
    <property type="molecule type" value="Genomic_DNA"/>
</dbReference>
<dbReference type="STRING" id="167879.CPS_1642"/>
<reference evidence="1" key="1">
    <citation type="journal article" date="2005" name="Proc. Natl. Acad. Sci. U.S.A.">
        <title>The psychrophilic lifestyle as revealed by the genome sequence of Colwellia psychrerythraea 34H through genomic and proteomic analyses.</title>
        <authorList>
            <person name="Methe B.A."/>
            <person name="Nelson K.E."/>
            <person name="Deming J.W."/>
            <person name="Momen B."/>
            <person name="Melamud E."/>
            <person name="Zhang X."/>
            <person name="Moult J."/>
            <person name="Madupu R."/>
            <person name="Nelson W.C."/>
            <person name="Dodson R.J."/>
            <person name="Brinkac L.M."/>
            <person name="Daugherty S.C."/>
            <person name="Durkin A.S."/>
            <person name="DeBoy R.T."/>
            <person name="Kolonay J.F."/>
            <person name="Sullivan S.A."/>
            <person name="Zhou L."/>
            <person name="Davidsen T.M."/>
            <person name="Wu M."/>
            <person name="Huston A.L."/>
            <person name="Lewis M."/>
            <person name="Weaver B."/>
            <person name="Weidman J.F."/>
            <person name="Khouri H."/>
            <person name="Utterback T.R."/>
            <person name="Feldblyum T.V."/>
            <person name="Fraser C.M."/>
        </authorList>
    </citation>
    <scope>NUCLEOTIDE SEQUENCE [LARGE SCALE GENOMIC DNA]</scope>
    <source>
        <strain evidence="1">34H</strain>
    </source>
</reference>
<sequence length="115" mass="12397">MKYILIFVMITFTNLVIAKDTYDPYDCLNDVARIDPKITNGLATELCSAAWSPEPAKCYAGASKIDDEIPRGTAVELCAGSVNAKNTLACYGNSGSWELNRGLATTLCGVNKIKN</sequence>
<gene>
    <name evidence="1" type="ordered locus">CPS_1642</name>
</gene>
<accession>Q484Y5</accession>
<dbReference type="RefSeq" id="WP_011042474.1">
    <property type="nucleotide sequence ID" value="NC_003910.7"/>
</dbReference>
<dbReference type="KEGG" id="cps:CPS_1642"/>
<evidence type="ECO:0000313" key="2">
    <source>
        <dbReference type="Proteomes" id="UP000000547"/>
    </source>
</evidence>
<name>Q484Y5_COLP3</name>
<dbReference type="AlphaFoldDB" id="Q484Y5"/>